<comment type="caution">
    <text evidence="3">The sequence shown here is derived from an EMBL/GenBank/DDBJ whole genome shotgun (WGS) entry which is preliminary data.</text>
</comment>
<reference evidence="3 4" key="1">
    <citation type="submission" date="2015-02" db="EMBL/GenBank/DDBJ databases">
        <title>Draft genome sequences of ten Microbacterium spp. with emphasis on heavy metal contaminated environments.</title>
        <authorList>
            <person name="Corretto E."/>
        </authorList>
    </citation>
    <scope>NUCLEOTIDE SEQUENCE [LARGE SCALE GENOMIC DNA]</scope>
    <source>
        <strain evidence="3 4">SA35</strain>
    </source>
</reference>
<dbReference type="PATRIC" id="fig|273678.4.peg.932"/>
<dbReference type="OrthoDB" id="4763195at2"/>
<proteinExistence type="predicted"/>
<keyword evidence="1 2" id="KW-0732">Signal</keyword>
<accession>A0A0M2HV37</accession>
<dbReference type="STRING" id="273678.RS84_00937"/>
<evidence type="ECO:0000313" key="3">
    <source>
        <dbReference type="EMBL" id="KJL48770.1"/>
    </source>
</evidence>
<feature type="signal peptide" evidence="2">
    <location>
        <begin position="1"/>
        <end position="19"/>
    </location>
</feature>
<dbReference type="AlphaFoldDB" id="A0A0M2HV37"/>
<evidence type="ECO:0000313" key="4">
    <source>
        <dbReference type="Proteomes" id="UP000033900"/>
    </source>
</evidence>
<sequence>MKSTLAWALALVMVAAAWSVTVLTPADDAGSDAFVTDVAVGERGSGRNIAATVGAVTIAKSVTAESGWNATGNWVVIEVTAEASSDQVHGLLSLATLKIGDRTYSASERGPDEMTLYRTQLVPGVPQTGSLLFEVPENALRGSVILRLATSTTPWGDSILQVNIDLDAADRVGSTQIADVDWAAG</sequence>
<name>A0A0M2HV37_9MICO</name>
<dbReference type="InterPro" id="IPR029050">
    <property type="entry name" value="Immunoprotect_excell_Ig-like"/>
</dbReference>
<keyword evidence="4" id="KW-1185">Reference proteome</keyword>
<dbReference type="EMBL" id="JYJB01000006">
    <property type="protein sequence ID" value="KJL48770.1"/>
    <property type="molecule type" value="Genomic_DNA"/>
</dbReference>
<feature type="chain" id="PRO_5039407775" description="DUF4352 domain-containing protein" evidence="2">
    <location>
        <begin position="20"/>
        <end position="185"/>
    </location>
</feature>
<gene>
    <name evidence="3" type="ORF">RS84_00937</name>
</gene>
<dbReference type="RefSeq" id="WP_052676213.1">
    <property type="nucleotide sequence ID" value="NZ_JYJB01000006.1"/>
</dbReference>
<dbReference type="Gene3D" id="2.60.40.1240">
    <property type="match status" value="1"/>
</dbReference>
<evidence type="ECO:0000256" key="2">
    <source>
        <dbReference type="SAM" id="SignalP"/>
    </source>
</evidence>
<evidence type="ECO:0000256" key="1">
    <source>
        <dbReference type="ARBA" id="ARBA00022729"/>
    </source>
</evidence>
<protein>
    <recommendedName>
        <fullName evidence="5">DUF4352 domain-containing protein</fullName>
    </recommendedName>
</protein>
<organism evidence="3 4">
    <name type="scientific">Microbacterium hydrocarbonoxydans</name>
    <dbReference type="NCBI Taxonomy" id="273678"/>
    <lineage>
        <taxon>Bacteria</taxon>
        <taxon>Bacillati</taxon>
        <taxon>Actinomycetota</taxon>
        <taxon>Actinomycetes</taxon>
        <taxon>Micrococcales</taxon>
        <taxon>Microbacteriaceae</taxon>
        <taxon>Microbacterium</taxon>
    </lineage>
</organism>
<evidence type="ECO:0008006" key="5">
    <source>
        <dbReference type="Google" id="ProtNLM"/>
    </source>
</evidence>
<dbReference type="Proteomes" id="UP000033900">
    <property type="component" value="Unassembled WGS sequence"/>
</dbReference>